<dbReference type="KEGG" id="shun:DWB77_03621"/>
<dbReference type="RefSeq" id="WP_120722225.1">
    <property type="nucleotide sequence ID" value="NZ_CP032698.1"/>
</dbReference>
<keyword evidence="2" id="KW-1185">Reference proteome</keyword>
<gene>
    <name evidence="1" type="ORF">DWB77_03621</name>
</gene>
<dbReference type="Proteomes" id="UP000271554">
    <property type="component" value="Chromosome"/>
</dbReference>
<evidence type="ECO:0000313" key="1">
    <source>
        <dbReference type="EMBL" id="AYG81473.1"/>
    </source>
</evidence>
<reference evidence="1 2" key="1">
    <citation type="submission" date="2018-10" db="EMBL/GenBank/DDBJ databases">
        <title>Relationship between Morphology and Antimicrobial Activity in Streptomyces.</title>
        <authorList>
            <person name="Kang H.J."/>
            <person name="Kim S.B."/>
        </authorList>
    </citation>
    <scope>NUCLEOTIDE SEQUENCE [LARGE SCALE GENOMIC DNA]</scope>
    <source>
        <strain evidence="1 2">BH38</strain>
    </source>
</reference>
<name>A0A387HGT4_9ACTN</name>
<protein>
    <submittedName>
        <fullName evidence="1">Uncharacterized protein</fullName>
    </submittedName>
</protein>
<dbReference type="AlphaFoldDB" id="A0A387HGT4"/>
<dbReference type="OrthoDB" id="4217694at2"/>
<evidence type="ECO:0000313" key="2">
    <source>
        <dbReference type="Proteomes" id="UP000271554"/>
    </source>
</evidence>
<proteinExistence type="predicted"/>
<organism evidence="1 2">
    <name type="scientific">Streptomyces hundungensis</name>
    <dbReference type="NCBI Taxonomy" id="1077946"/>
    <lineage>
        <taxon>Bacteria</taxon>
        <taxon>Bacillati</taxon>
        <taxon>Actinomycetota</taxon>
        <taxon>Actinomycetes</taxon>
        <taxon>Kitasatosporales</taxon>
        <taxon>Streptomycetaceae</taxon>
        <taxon>Streptomyces</taxon>
    </lineage>
</organism>
<dbReference type="EMBL" id="CP032698">
    <property type="protein sequence ID" value="AYG81473.1"/>
    <property type="molecule type" value="Genomic_DNA"/>
</dbReference>
<sequence>MKLTVTTHKVSGYRQTQRTAQYLADQAGRLVARSVSGRMPDVQIVLTTARGLAELATAAEAELAGGVDKRALSREMRHAVREARDVAGRAVPLVDGSVLVLVNVDQHRTPDDFAVTLVHELVHAMQFSRKGVSGRIIRDRRHCFGVERQTRRQAREHERLMREEENEAYGREFLARQLIAAAA</sequence>
<accession>A0A387HGT4</accession>